<evidence type="ECO:0000313" key="4">
    <source>
        <dbReference type="EMBL" id="KJP86054.1"/>
    </source>
</evidence>
<keyword evidence="2" id="KW-0812">Transmembrane</keyword>
<gene>
    <name evidence="4" type="ORF">AK88_04311</name>
</gene>
<dbReference type="AlphaFoldDB" id="A0A0D9QGA6"/>
<organism evidence="4 5">
    <name type="scientific">Plasmodium fragile</name>
    <dbReference type="NCBI Taxonomy" id="5857"/>
    <lineage>
        <taxon>Eukaryota</taxon>
        <taxon>Sar</taxon>
        <taxon>Alveolata</taxon>
        <taxon>Apicomplexa</taxon>
        <taxon>Aconoidasida</taxon>
        <taxon>Haemosporida</taxon>
        <taxon>Plasmodiidae</taxon>
        <taxon>Plasmodium</taxon>
        <taxon>Plasmodium (Plasmodium)</taxon>
    </lineage>
</organism>
<evidence type="ECO:0000259" key="3">
    <source>
        <dbReference type="Pfam" id="PF12319"/>
    </source>
</evidence>
<protein>
    <recommendedName>
        <fullName evidence="3">Tryptophan/threonine-rich plasmodium antigen C-terminal domain-containing protein</fullName>
    </recommendedName>
</protein>
<dbReference type="OMA" id="KNWIAIK"/>
<dbReference type="Pfam" id="PF12319">
    <property type="entry name" value="TryThrA_C"/>
    <property type="match status" value="1"/>
</dbReference>
<evidence type="ECO:0000313" key="5">
    <source>
        <dbReference type="Proteomes" id="UP000054561"/>
    </source>
</evidence>
<feature type="region of interest" description="Disordered" evidence="1">
    <location>
        <begin position="344"/>
        <end position="374"/>
    </location>
</feature>
<name>A0A0D9QGA6_PLAFR</name>
<evidence type="ECO:0000256" key="2">
    <source>
        <dbReference type="SAM" id="Phobius"/>
    </source>
</evidence>
<dbReference type="Proteomes" id="UP000054561">
    <property type="component" value="Unassembled WGS sequence"/>
</dbReference>
<dbReference type="VEuPathDB" id="PlasmoDB:AK88_04311"/>
<dbReference type="GeneID" id="24269625"/>
<feature type="transmembrane region" description="Helical" evidence="2">
    <location>
        <begin position="36"/>
        <end position="55"/>
    </location>
</feature>
<dbReference type="OrthoDB" id="372955at2759"/>
<dbReference type="InterPro" id="IPR022089">
    <property type="entry name" value="Plasmodium-antigen_C"/>
</dbReference>
<sequence>MDHLESVHNHIKDPGFLSMLKKKAQENLMSSMNASFAFKTACFAVLFFYLGTLYLKKNNLISRKIFSESDQYHNLQFGNTHPTNDQISRKIFSESDQYHNLQFGNTHPTNDQVEEWKRSTWADWLVKLDEDWKLFNAEIEDDKKEWIEKKEGDWVTLLNDLENKWLHFNPKLDEEYQIDVLSQSETWDENEWKNWISTEAKQLLEADLKKWFTRSAMIYSKWAMNTWNDWKNEKIKEWITSEWKQSEDKYWSNYDEYTLQTLDFEDQKQWYKWKERIYREGVEWKNWIAVRESRFVNSNWNTWSDWKKGKQLQFSEWTETFVDNWIKQKQWLVWNEERKNAADEQKLAEEQVAAPSQHATPVSVEEPAAEAMAA</sequence>
<feature type="domain" description="Tryptophan/threonine-rich plasmodium antigen C-terminal" evidence="3">
    <location>
        <begin position="121"/>
        <end position="334"/>
    </location>
</feature>
<dbReference type="EMBL" id="KQ001703">
    <property type="protein sequence ID" value="KJP86054.1"/>
    <property type="molecule type" value="Genomic_DNA"/>
</dbReference>
<keyword evidence="5" id="KW-1185">Reference proteome</keyword>
<evidence type="ECO:0000256" key="1">
    <source>
        <dbReference type="SAM" id="MobiDB-lite"/>
    </source>
</evidence>
<reference evidence="4 5" key="1">
    <citation type="submission" date="2014-03" db="EMBL/GenBank/DDBJ databases">
        <title>The Genome Sequence of Plasmodium fragile nilgiri.</title>
        <authorList>
            <consortium name="The Broad Institute Genomics Platform"/>
            <consortium name="The Broad Institute Genome Sequencing Center for Infectious Disease"/>
            <person name="Neafsey D."/>
            <person name="Duraisingh M."/>
            <person name="Young S.K."/>
            <person name="Zeng Q."/>
            <person name="Gargeya S."/>
            <person name="Abouelleil A."/>
            <person name="Alvarado L."/>
            <person name="Chapman S.B."/>
            <person name="Gainer-Dewar J."/>
            <person name="Goldberg J."/>
            <person name="Griggs A."/>
            <person name="Gujja S."/>
            <person name="Hansen M."/>
            <person name="Howarth C."/>
            <person name="Imamovic A."/>
            <person name="Larimer J."/>
            <person name="Pearson M."/>
            <person name="Poon T.W."/>
            <person name="Priest M."/>
            <person name="Roberts A."/>
            <person name="Saif S."/>
            <person name="Shea T."/>
            <person name="Sykes S."/>
            <person name="Wortman J."/>
            <person name="Nusbaum C."/>
            <person name="Birren B."/>
        </authorList>
    </citation>
    <scope>NUCLEOTIDE SEQUENCE [LARGE SCALE GENOMIC DNA]</scope>
    <source>
        <strain evidence="5">nilgiri</strain>
    </source>
</reference>
<keyword evidence="2" id="KW-1133">Transmembrane helix</keyword>
<keyword evidence="2" id="KW-0472">Membrane</keyword>
<proteinExistence type="predicted"/>
<dbReference type="RefSeq" id="XP_012337344.1">
    <property type="nucleotide sequence ID" value="XM_012481921.1"/>
</dbReference>
<accession>A0A0D9QGA6</accession>